<dbReference type="GO" id="GO:0061512">
    <property type="term" value="P:protein localization to cilium"/>
    <property type="evidence" value="ECO:0007669"/>
    <property type="project" value="TreeGrafter"/>
</dbReference>
<feature type="coiled-coil region" evidence="4">
    <location>
        <begin position="78"/>
        <end position="116"/>
    </location>
</feature>
<dbReference type="GO" id="GO:0005813">
    <property type="term" value="C:centrosome"/>
    <property type="evidence" value="ECO:0007669"/>
    <property type="project" value="TreeGrafter"/>
</dbReference>
<sequence>MSDLLSNYGIYFDEVDKVCILEPEVAKQTNNLKEECQIYTEKINEFHRISNKFVDMVENLNKLVEKEKITAIGTRNILQSMEKQKETHQQQLQALIAEKSMELERLKIQLSSLLKTEMEQNEIINQLTRY</sequence>
<reference evidence="5" key="1">
    <citation type="submission" date="2021-12" db="EMBL/GenBank/DDBJ databases">
        <authorList>
            <person name="King R."/>
        </authorList>
    </citation>
    <scope>NUCLEOTIDE SEQUENCE</scope>
</reference>
<evidence type="ECO:0000256" key="3">
    <source>
        <dbReference type="ARBA" id="ARBA00023273"/>
    </source>
</evidence>
<keyword evidence="3" id="KW-0966">Cell projection</keyword>
<protein>
    <recommendedName>
        <fullName evidence="7">Intraflagellar transport protein 20 homolog</fullName>
    </recommendedName>
</protein>
<dbReference type="GO" id="GO:0097546">
    <property type="term" value="C:ciliary base"/>
    <property type="evidence" value="ECO:0007669"/>
    <property type="project" value="TreeGrafter"/>
</dbReference>
<evidence type="ECO:0000256" key="4">
    <source>
        <dbReference type="SAM" id="Coils"/>
    </source>
</evidence>
<dbReference type="GO" id="GO:0097730">
    <property type="term" value="C:non-motile cilium"/>
    <property type="evidence" value="ECO:0007669"/>
    <property type="project" value="TreeGrafter"/>
</dbReference>
<proteinExistence type="predicted"/>
<accession>A0A9P0FH74</accession>
<evidence type="ECO:0000313" key="5">
    <source>
        <dbReference type="EMBL" id="CAH0556143.1"/>
    </source>
</evidence>
<dbReference type="GO" id="GO:0060271">
    <property type="term" value="P:cilium assembly"/>
    <property type="evidence" value="ECO:0007669"/>
    <property type="project" value="TreeGrafter"/>
</dbReference>
<dbReference type="Proteomes" id="UP001154078">
    <property type="component" value="Chromosome 4"/>
</dbReference>
<evidence type="ECO:0000313" key="6">
    <source>
        <dbReference type="Proteomes" id="UP001154078"/>
    </source>
</evidence>
<gene>
    <name evidence="5" type="ORF">MELIAE_LOCUS7323</name>
</gene>
<evidence type="ECO:0000256" key="1">
    <source>
        <dbReference type="ARBA" id="ARBA00004138"/>
    </source>
</evidence>
<dbReference type="Pfam" id="PF14931">
    <property type="entry name" value="IFT20"/>
    <property type="match status" value="1"/>
</dbReference>
<dbReference type="GO" id="GO:0005737">
    <property type="term" value="C:cytoplasm"/>
    <property type="evidence" value="ECO:0007669"/>
    <property type="project" value="TreeGrafter"/>
</dbReference>
<name>A0A9P0FH74_BRAAE</name>
<dbReference type="GO" id="GO:0036064">
    <property type="term" value="C:ciliary basal body"/>
    <property type="evidence" value="ECO:0007669"/>
    <property type="project" value="TreeGrafter"/>
</dbReference>
<keyword evidence="6" id="KW-1185">Reference proteome</keyword>
<dbReference type="OrthoDB" id="10254896at2759"/>
<dbReference type="EMBL" id="OV121135">
    <property type="protein sequence ID" value="CAH0556143.1"/>
    <property type="molecule type" value="Genomic_DNA"/>
</dbReference>
<comment type="subcellular location">
    <subcellularLocation>
        <location evidence="1">Cell projection</location>
        <location evidence="1">Cilium</location>
    </subcellularLocation>
</comment>
<evidence type="ECO:0000256" key="2">
    <source>
        <dbReference type="ARBA" id="ARBA00023054"/>
    </source>
</evidence>
<evidence type="ECO:0008006" key="7">
    <source>
        <dbReference type="Google" id="ProtNLM"/>
    </source>
</evidence>
<organism evidence="5 6">
    <name type="scientific">Brassicogethes aeneus</name>
    <name type="common">Rape pollen beetle</name>
    <name type="synonym">Meligethes aeneus</name>
    <dbReference type="NCBI Taxonomy" id="1431903"/>
    <lineage>
        <taxon>Eukaryota</taxon>
        <taxon>Metazoa</taxon>
        <taxon>Ecdysozoa</taxon>
        <taxon>Arthropoda</taxon>
        <taxon>Hexapoda</taxon>
        <taxon>Insecta</taxon>
        <taxon>Pterygota</taxon>
        <taxon>Neoptera</taxon>
        <taxon>Endopterygota</taxon>
        <taxon>Coleoptera</taxon>
        <taxon>Polyphaga</taxon>
        <taxon>Cucujiformia</taxon>
        <taxon>Nitidulidae</taxon>
        <taxon>Meligethinae</taxon>
        <taxon>Brassicogethes</taxon>
    </lineage>
</organism>
<dbReference type="AlphaFoldDB" id="A0A9P0FH74"/>
<dbReference type="PANTHER" id="PTHR31978">
    <property type="entry name" value="INTRAFLAGELLAR TRANSPORT PROTEIN 20 HOMOLOG"/>
    <property type="match status" value="1"/>
</dbReference>
<dbReference type="GO" id="GO:0030990">
    <property type="term" value="C:intraciliary transport particle"/>
    <property type="evidence" value="ECO:0007669"/>
    <property type="project" value="TreeGrafter"/>
</dbReference>
<dbReference type="InterPro" id="IPR028172">
    <property type="entry name" value="FT20"/>
</dbReference>
<keyword evidence="2 4" id="KW-0175">Coiled coil</keyword>
<dbReference type="PANTHER" id="PTHR31978:SF1">
    <property type="entry name" value="INTRAFLAGELLAR TRANSPORT PROTEIN 20 HOMOLOG"/>
    <property type="match status" value="1"/>
</dbReference>